<protein>
    <submittedName>
        <fullName evidence="2">Uncharacterized protein</fullName>
    </submittedName>
</protein>
<sequence>MNSDDIELQKIAIEALGIHKTRASLRILEQTLETKPQYVKNIIEAIGQNTSLYGTYSFIRILENSISEDLTQRVMQQLYLRKAFYQFGTVNVEGAYSQESPYPASRKLHPLSPGEVGKILKKSDRRFIQKVGNKFAEDHYYLLLLESKNPESYYETIQSWVFGSYLKIRTITAPPTMLKEKKVKRFLKKRPPSYKFTPASEMEETDPASPTNQNEEPTTEEGPPLEN</sequence>
<proteinExistence type="predicted"/>
<dbReference type="AlphaFoldDB" id="M6RC60"/>
<dbReference type="Proteomes" id="UP000012092">
    <property type="component" value="Unassembled WGS sequence"/>
</dbReference>
<feature type="compositionally biased region" description="Low complexity" evidence="1">
    <location>
        <begin position="210"/>
        <end position="227"/>
    </location>
</feature>
<evidence type="ECO:0000256" key="1">
    <source>
        <dbReference type="SAM" id="MobiDB-lite"/>
    </source>
</evidence>
<name>M6RC60_LEPIR</name>
<organism evidence="2 3">
    <name type="scientific">Leptospira interrogans serovar Icterohaemorrhagiae str. Verdun HP</name>
    <dbReference type="NCBI Taxonomy" id="1049910"/>
    <lineage>
        <taxon>Bacteria</taxon>
        <taxon>Pseudomonadati</taxon>
        <taxon>Spirochaetota</taxon>
        <taxon>Spirochaetia</taxon>
        <taxon>Leptospirales</taxon>
        <taxon>Leptospiraceae</taxon>
        <taxon>Leptospira</taxon>
    </lineage>
</organism>
<reference evidence="2 3" key="1">
    <citation type="submission" date="2013-01" db="EMBL/GenBank/DDBJ databases">
        <authorList>
            <person name="Harkins D.M."/>
            <person name="Durkin A.S."/>
            <person name="Brinkac L.M."/>
            <person name="Haft D.H."/>
            <person name="Selengut J.D."/>
            <person name="Sanka R."/>
            <person name="DePew J."/>
            <person name="Purushe J."/>
            <person name="Picardeau M."/>
            <person name="Werts C."/>
            <person name="Goarant C."/>
            <person name="Vinetz J.M."/>
            <person name="Sutton G.G."/>
            <person name="Nierman W.C."/>
            <person name="Fouts D.E."/>
        </authorList>
    </citation>
    <scope>NUCLEOTIDE SEQUENCE [LARGE SCALE GENOMIC DNA]</scope>
    <source>
        <strain evidence="2 3">Verdun HP</strain>
    </source>
</reference>
<feature type="region of interest" description="Disordered" evidence="1">
    <location>
        <begin position="189"/>
        <end position="227"/>
    </location>
</feature>
<accession>M6RC60</accession>
<dbReference type="EMBL" id="AHNZ02000376">
    <property type="protein sequence ID" value="EMO05757.1"/>
    <property type="molecule type" value="Genomic_DNA"/>
</dbReference>
<evidence type="ECO:0000313" key="3">
    <source>
        <dbReference type="Proteomes" id="UP000012092"/>
    </source>
</evidence>
<gene>
    <name evidence="2" type="ORF">LEP1GSC116_2836</name>
</gene>
<evidence type="ECO:0000313" key="2">
    <source>
        <dbReference type="EMBL" id="EMO05757.1"/>
    </source>
</evidence>
<comment type="caution">
    <text evidence="2">The sequence shown here is derived from an EMBL/GenBank/DDBJ whole genome shotgun (WGS) entry which is preliminary data.</text>
</comment>